<accession>A0A7C8PCT7</accession>
<evidence type="ECO:0000313" key="1">
    <source>
        <dbReference type="EMBL" id="TGJ70361.1"/>
    </source>
</evidence>
<organism evidence="1 2">
    <name type="scientific">Orbilia oligospora</name>
    <name type="common">Nematode-trapping fungus</name>
    <name type="synonym">Arthrobotrys oligospora</name>
    <dbReference type="NCBI Taxonomy" id="2813651"/>
    <lineage>
        <taxon>Eukaryota</taxon>
        <taxon>Fungi</taxon>
        <taxon>Dikarya</taxon>
        <taxon>Ascomycota</taxon>
        <taxon>Pezizomycotina</taxon>
        <taxon>Orbiliomycetes</taxon>
        <taxon>Orbiliales</taxon>
        <taxon>Orbiliaceae</taxon>
        <taxon>Orbilia</taxon>
    </lineage>
</organism>
<proteinExistence type="predicted"/>
<comment type="caution">
    <text evidence="1">The sequence shown here is derived from an EMBL/GenBank/DDBJ whole genome shotgun (WGS) entry which is preliminary data.</text>
</comment>
<dbReference type="AlphaFoldDB" id="A0A7C8PCT7"/>
<reference evidence="1 2" key="1">
    <citation type="submission" date="2019-03" db="EMBL/GenBank/DDBJ databases">
        <title>Nematode-trapping fungi genome.</title>
        <authorList>
            <person name="Vidal-Diez De Ulzurrun G."/>
        </authorList>
    </citation>
    <scope>NUCLEOTIDE SEQUENCE [LARGE SCALE GENOMIC DNA]</scope>
    <source>
        <strain evidence="1 2">TWF154</strain>
    </source>
</reference>
<evidence type="ECO:0000313" key="2">
    <source>
        <dbReference type="Proteomes" id="UP000297595"/>
    </source>
</evidence>
<gene>
    <name evidence="1" type="ORF">EYR41_006327</name>
</gene>
<name>A0A7C8PCT7_ORBOL</name>
<dbReference type="EMBL" id="SOZJ01000003">
    <property type="protein sequence ID" value="TGJ70361.1"/>
    <property type="molecule type" value="Genomic_DNA"/>
</dbReference>
<sequence>MSPLPSLTDSETESATSPNCTDTFVTTPLLGSCWPKVFEDGTFAAAIVTVSGILCLILLGFYLFFRTRKNNPKNRNRISSGSESGDPSRRYIPPLLQFSTGNNRASAAPASRNHTPSLEPLLDDHTLAKQFNELDGKITDHVINYWHSGEISSRDYQAYINSESSRQSWNKILFQGRPLLVNFGARVHMFRAILAYHVYSCIADWKILINEQQVAIVRDGTIRNSARRKICGGLRTSEHDKRKRVEIIFNILEKETRLHVSNENRYDELHKESLENIAESVVNIGIQLGSQKDDFRFEFRNKDIDGDIRDNSLAVSLLGEPGANSETVEVVNEMGGTIRALVSPGVIRVPNSKNREEYFVRKTLVFTA</sequence>
<protein>
    <submittedName>
        <fullName evidence="1">Uncharacterized protein</fullName>
    </submittedName>
</protein>
<dbReference type="Proteomes" id="UP000297595">
    <property type="component" value="Unassembled WGS sequence"/>
</dbReference>